<dbReference type="Gene3D" id="2.60.40.420">
    <property type="entry name" value="Cupredoxins - blue copper proteins"/>
    <property type="match status" value="1"/>
</dbReference>
<gene>
    <name evidence="5" type="ORF">JQ615_35240</name>
</gene>
<keyword evidence="6" id="KW-1185">Reference proteome</keyword>
<evidence type="ECO:0000256" key="3">
    <source>
        <dbReference type="SAM" id="SignalP"/>
    </source>
</evidence>
<feature type="signal peptide" evidence="3">
    <location>
        <begin position="1"/>
        <end position="21"/>
    </location>
</feature>
<dbReference type="Pfam" id="PF00127">
    <property type="entry name" value="Copper-bind"/>
    <property type="match status" value="1"/>
</dbReference>
<evidence type="ECO:0000256" key="1">
    <source>
        <dbReference type="ARBA" id="ARBA00022723"/>
    </source>
</evidence>
<keyword evidence="3" id="KW-0732">Signal</keyword>
<dbReference type="InterPro" id="IPR000923">
    <property type="entry name" value="BlueCu_1"/>
</dbReference>
<dbReference type="InterPro" id="IPR052721">
    <property type="entry name" value="ET_Amicyanin"/>
</dbReference>
<dbReference type="SUPFAM" id="SSF49503">
    <property type="entry name" value="Cupredoxins"/>
    <property type="match status" value="1"/>
</dbReference>
<dbReference type="InterPro" id="IPR008972">
    <property type="entry name" value="Cupredoxin"/>
</dbReference>
<comment type="caution">
    <text evidence="5">The sequence shown here is derived from an EMBL/GenBank/DDBJ whole genome shotgun (WGS) entry which is preliminary data.</text>
</comment>
<feature type="chain" id="PRO_5046115482" description="Blue (type 1) copper domain-containing protein" evidence="3">
    <location>
        <begin position="22"/>
        <end position="109"/>
    </location>
</feature>
<accession>A0ABS5FUX3</accession>
<evidence type="ECO:0000313" key="5">
    <source>
        <dbReference type="EMBL" id="MBR0800631.1"/>
    </source>
</evidence>
<reference evidence="6" key="1">
    <citation type="journal article" date="2021" name="ISME J.">
        <title>Evolutionary origin and ecological implication of a unique nif island in free-living Bradyrhizobium lineages.</title>
        <authorList>
            <person name="Tao J."/>
        </authorList>
    </citation>
    <scope>NUCLEOTIDE SEQUENCE [LARGE SCALE GENOMIC DNA]</scope>
    <source>
        <strain evidence="6">SZCCT0434</strain>
    </source>
</reference>
<dbReference type="EMBL" id="JAFCJH010000058">
    <property type="protein sequence ID" value="MBR0800631.1"/>
    <property type="molecule type" value="Genomic_DNA"/>
</dbReference>
<proteinExistence type="predicted"/>
<evidence type="ECO:0000256" key="2">
    <source>
        <dbReference type="ARBA" id="ARBA00023008"/>
    </source>
</evidence>
<protein>
    <recommendedName>
        <fullName evidence="4">Blue (type 1) copper domain-containing protein</fullName>
    </recommendedName>
</protein>
<feature type="domain" description="Blue (type 1) copper" evidence="4">
    <location>
        <begin position="25"/>
        <end position="108"/>
    </location>
</feature>
<dbReference type="PANTHER" id="PTHR36507">
    <property type="entry name" value="BLL1555 PROTEIN"/>
    <property type="match status" value="1"/>
</dbReference>
<keyword evidence="1" id="KW-0479">Metal-binding</keyword>
<sequence length="109" mass="11700">MSNRLAIALAVLLGFTVAVPAATTLKVIQHGLALNPDSATIAKGDRLVFTNDDDVIHNIHIFGPGGEDDSVDLGLQKPGKTLTYKFDKSGSYKVRCNIHPSVRMSVQVK</sequence>
<keyword evidence="2" id="KW-0186">Copper</keyword>
<evidence type="ECO:0000259" key="4">
    <source>
        <dbReference type="Pfam" id="PF00127"/>
    </source>
</evidence>
<name>A0ABS5FUX3_9BRAD</name>
<dbReference type="PANTHER" id="PTHR36507:SF1">
    <property type="entry name" value="BLL1555 PROTEIN"/>
    <property type="match status" value="1"/>
</dbReference>
<dbReference type="RefSeq" id="WP_212393736.1">
    <property type="nucleotide sequence ID" value="NZ_JAFCJH010000058.1"/>
</dbReference>
<organism evidence="5 6">
    <name type="scientific">Bradyrhizobium jicamae</name>
    <dbReference type="NCBI Taxonomy" id="280332"/>
    <lineage>
        <taxon>Bacteria</taxon>
        <taxon>Pseudomonadati</taxon>
        <taxon>Pseudomonadota</taxon>
        <taxon>Alphaproteobacteria</taxon>
        <taxon>Hyphomicrobiales</taxon>
        <taxon>Nitrobacteraceae</taxon>
        <taxon>Bradyrhizobium</taxon>
    </lineage>
</organism>
<evidence type="ECO:0000313" key="6">
    <source>
        <dbReference type="Proteomes" id="UP001315278"/>
    </source>
</evidence>
<dbReference type="Proteomes" id="UP001315278">
    <property type="component" value="Unassembled WGS sequence"/>
</dbReference>